<keyword evidence="2" id="KW-1185">Reference proteome</keyword>
<name>A0AA40EZ75_9PEZI</name>
<dbReference type="AlphaFoldDB" id="A0AA40EZ75"/>
<evidence type="ECO:0000313" key="1">
    <source>
        <dbReference type="EMBL" id="KAK0748257.1"/>
    </source>
</evidence>
<sequence>MWPWGILASAWSCHLRFLFEHFETFFFTDRAAKRNPHRRAASGLYKNTSYGHLTQVYAYGPRFKTPWVRVYILSFLIRRHKVWHGASSEVRKMSSIYRGV</sequence>
<protein>
    <submittedName>
        <fullName evidence="1">Uncharacterized protein</fullName>
    </submittedName>
</protein>
<dbReference type="EMBL" id="JAUKTV010000001">
    <property type="protein sequence ID" value="KAK0748257.1"/>
    <property type="molecule type" value="Genomic_DNA"/>
</dbReference>
<comment type="caution">
    <text evidence="1">The sequence shown here is derived from an EMBL/GenBank/DDBJ whole genome shotgun (WGS) entry which is preliminary data.</text>
</comment>
<organism evidence="1 2">
    <name type="scientific">Apiosordaria backusii</name>
    <dbReference type="NCBI Taxonomy" id="314023"/>
    <lineage>
        <taxon>Eukaryota</taxon>
        <taxon>Fungi</taxon>
        <taxon>Dikarya</taxon>
        <taxon>Ascomycota</taxon>
        <taxon>Pezizomycotina</taxon>
        <taxon>Sordariomycetes</taxon>
        <taxon>Sordariomycetidae</taxon>
        <taxon>Sordariales</taxon>
        <taxon>Lasiosphaeriaceae</taxon>
        <taxon>Apiosordaria</taxon>
    </lineage>
</organism>
<accession>A0AA40EZ75</accession>
<gene>
    <name evidence="1" type="ORF">B0T21DRAFT_356182</name>
</gene>
<dbReference type="Proteomes" id="UP001172159">
    <property type="component" value="Unassembled WGS sequence"/>
</dbReference>
<reference evidence="1" key="1">
    <citation type="submission" date="2023-06" db="EMBL/GenBank/DDBJ databases">
        <title>Genome-scale phylogeny and comparative genomics of the fungal order Sordariales.</title>
        <authorList>
            <consortium name="Lawrence Berkeley National Laboratory"/>
            <person name="Hensen N."/>
            <person name="Bonometti L."/>
            <person name="Westerberg I."/>
            <person name="Brannstrom I.O."/>
            <person name="Guillou S."/>
            <person name="Cros-Aarteil S."/>
            <person name="Calhoun S."/>
            <person name="Haridas S."/>
            <person name="Kuo A."/>
            <person name="Mondo S."/>
            <person name="Pangilinan J."/>
            <person name="Riley R."/>
            <person name="Labutti K."/>
            <person name="Andreopoulos B."/>
            <person name="Lipzen A."/>
            <person name="Chen C."/>
            <person name="Yanf M."/>
            <person name="Daum C."/>
            <person name="Ng V."/>
            <person name="Clum A."/>
            <person name="Steindorff A."/>
            <person name="Ohm R."/>
            <person name="Martin F."/>
            <person name="Silar P."/>
            <person name="Natvig D."/>
            <person name="Lalanne C."/>
            <person name="Gautier V."/>
            <person name="Ament-Velasquez S.L."/>
            <person name="Kruys A."/>
            <person name="Hutchinson M.I."/>
            <person name="Powell A.J."/>
            <person name="Barry K."/>
            <person name="Miller A.N."/>
            <person name="Grigoriev I.V."/>
            <person name="Debuchy R."/>
            <person name="Gladieux P."/>
            <person name="Thoren M.H."/>
            <person name="Johannesson H."/>
        </authorList>
    </citation>
    <scope>NUCLEOTIDE SEQUENCE</scope>
    <source>
        <strain evidence="1">CBS 540.89</strain>
    </source>
</reference>
<proteinExistence type="predicted"/>
<evidence type="ECO:0000313" key="2">
    <source>
        <dbReference type="Proteomes" id="UP001172159"/>
    </source>
</evidence>